<protein>
    <submittedName>
        <fullName evidence="12">Zinc metalloprotease</fullName>
    </submittedName>
</protein>
<dbReference type="PANTHER" id="PTHR47466:SF1">
    <property type="entry name" value="METALLOPROTEASE MEP1 (AFU_ORTHOLOGUE AFUA_1G07730)-RELATED"/>
    <property type="match status" value="1"/>
</dbReference>
<dbReference type="RefSeq" id="WP_126445881.1">
    <property type="nucleotide sequence ID" value="NZ_CP034549.1"/>
</dbReference>
<evidence type="ECO:0000256" key="3">
    <source>
        <dbReference type="ARBA" id="ARBA00022723"/>
    </source>
</evidence>
<keyword evidence="8" id="KW-1015">Disulfide bond</keyword>
<keyword evidence="7 12" id="KW-0482">Metalloprotease</keyword>
<feature type="chain" id="PRO_5019101609" evidence="10">
    <location>
        <begin position="22"/>
        <end position="340"/>
    </location>
</feature>
<proteinExistence type="inferred from homology"/>
<evidence type="ECO:0000256" key="7">
    <source>
        <dbReference type="ARBA" id="ARBA00023049"/>
    </source>
</evidence>
<keyword evidence="3" id="KW-0479">Metal-binding</keyword>
<dbReference type="CDD" id="cd04275">
    <property type="entry name" value="ZnMc_pappalysin_like"/>
    <property type="match status" value="1"/>
</dbReference>
<dbReference type="KEGG" id="noj:EJ995_04115"/>
<evidence type="ECO:0000256" key="6">
    <source>
        <dbReference type="ARBA" id="ARBA00022833"/>
    </source>
</evidence>
<keyword evidence="13" id="KW-1185">Reference proteome</keyword>
<evidence type="ECO:0000313" key="13">
    <source>
        <dbReference type="Proteomes" id="UP000279600"/>
    </source>
</evidence>
<keyword evidence="5" id="KW-0378">Hydrolase</keyword>
<evidence type="ECO:0000256" key="9">
    <source>
        <dbReference type="SAM" id="MobiDB-lite"/>
    </source>
</evidence>
<dbReference type="GO" id="GO:0006508">
    <property type="term" value="P:proteolysis"/>
    <property type="evidence" value="ECO:0007669"/>
    <property type="project" value="UniProtKB-KW"/>
</dbReference>
<feature type="domain" description="Peptidase M43 pregnancy-associated plasma-A" evidence="11">
    <location>
        <begin position="226"/>
        <end position="326"/>
    </location>
</feature>
<dbReference type="InterPro" id="IPR024079">
    <property type="entry name" value="MetalloPept_cat_dom_sf"/>
</dbReference>
<dbReference type="Gene3D" id="3.40.390.10">
    <property type="entry name" value="Collagenase (Catalytic Domain)"/>
    <property type="match status" value="1"/>
</dbReference>
<comment type="similarity">
    <text evidence="1">Belongs to the peptidase M43B family.</text>
</comment>
<dbReference type="EMBL" id="CP034549">
    <property type="protein sequence ID" value="AZQ43457.1"/>
    <property type="molecule type" value="Genomic_DNA"/>
</dbReference>
<dbReference type="GO" id="GO:0046872">
    <property type="term" value="F:metal ion binding"/>
    <property type="evidence" value="ECO:0007669"/>
    <property type="project" value="UniProtKB-KW"/>
</dbReference>
<dbReference type="Pfam" id="PF05572">
    <property type="entry name" value="Peptidase_M43"/>
    <property type="match status" value="1"/>
</dbReference>
<evidence type="ECO:0000256" key="5">
    <source>
        <dbReference type="ARBA" id="ARBA00022801"/>
    </source>
</evidence>
<feature type="signal peptide" evidence="10">
    <location>
        <begin position="1"/>
        <end position="21"/>
    </location>
</feature>
<sequence length="340" mass="36435">MKKILLSLSVAAILASCSSNDQELEANINNDGVQTAELRKCFAAENYEKMLLDEDFRKNTELIEEQAQEYIAEALEKARKKPRGGGDTDGGGGSDPGDNLGVVNIPVYVHVIYSNNQENISDAQVNSQIQVLNEDFRKTNSDAGQVPTQFAGAAADSEVSFTLAGITRTASTRTSWGTNNAMKSSANGGVDVVDPANALNIWVCNIGGGILGYAQFPGGPAATDGVVISPQYFGNTGTAVAPFNEGRTGTHEVGHYLNLRHIWGDGRCRQDDFVSDTPSSDRANYGCPTYPTSNCRSADMTMNYMDYTNDACMYMFTNGQKARMRSLFTPGGARAALAGN</sequence>
<keyword evidence="4 10" id="KW-0732">Signal</keyword>
<feature type="region of interest" description="Disordered" evidence="9">
    <location>
        <begin position="77"/>
        <end position="99"/>
    </location>
</feature>
<dbReference type="PROSITE" id="PS51257">
    <property type="entry name" value="PROKAR_LIPOPROTEIN"/>
    <property type="match status" value="1"/>
</dbReference>
<dbReference type="GO" id="GO:0008237">
    <property type="term" value="F:metallopeptidase activity"/>
    <property type="evidence" value="ECO:0007669"/>
    <property type="project" value="UniProtKB-KW"/>
</dbReference>
<evidence type="ECO:0000256" key="1">
    <source>
        <dbReference type="ARBA" id="ARBA00008721"/>
    </source>
</evidence>
<feature type="compositionally biased region" description="Gly residues" evidence="9">
    <location>
        <begin position="85"/>
        <end position="95"/>
    </location>
</feature>
<dbReference type="AlphaFoldDB" id="A0A3S9MWE7"/>
<evidence type="ECO:0000313" key="12">
    <source>
        <dbReference type="EMBL" id="AZQ43457.1"/>
    </source>
</evidence>
<name>A0A3S9MWE7_9FLAO</name>
<evidence type="ECO:0000256" key="8">
    <source>
        <dbReference type="ARBA" id="ARBA00023157"/>
    </source>
</evidence>
<evidence type="ECO:0000259" key="11">
    <source>
        <dbReference type="Pfam" id="PF05572"/>
    </source>
</evidence>
<reference evidence="12 13" key="1">
    <citation type="submission" date="2018-12" db="EMBL/GenBank/DDBJ databases">
        <title>Complete genome of Nonlabens sp. MJ115.</title>
        <authorList>
            <person name="Choi H.S."/>
            <person name="Jung J."/>
        </authorList>
    </citation>
    <scope>NUCLEOTIDE SEQUENCE [LARGE SCALE GENOMIC DNA]</scope>
    <source>
        <strain evidence="12 13">MJ115</strain>
    </source>
</reference>
<keyword evidence="2 12" id="KW-0645">Protease</keyword>
<dbReference type="SUPFAM" id="SSF55486">
    <property type="entry name" value="Metalloproteases ('zincins'), catalytic domain"/>
    <property type="match status" value="1"/>
</dbReference>
<evidence type="ECO:0000256" key="10">
    <source>
        <dbReference type="SAM" id="SignalP"/>
    </source>
</evidence>
<evidence type="ECO:0000256" key="4">
    <source>
        <dbReference type="ARBA" id="ARBA00022729"/>
    </source>
</evidence>
<dbReference type="InterPro" id="IPR008754">
    <property type="entry name" value="Peptidase_M43"/>
</dbReference>
<accession>A0A3S9MWE7</accession>
<organism evidence="12 13">
    <name type="scientific">Nonlabens ponticola</name>
    <dbReference type="NCBI Taxonomy" id="2496866"/>
    <lineage>
        <taxon>Bacteria</taxon>
        <taxon>Pseudomonadati</taxon>
        <taxon>Bacteroidota</taxon>
        <taxon>Flavobacteriia</taxon>
        <taxon>Flavobacteriales</taxon>
        <taxon>Flavobacteriaceae</taxon>
        <taxon>Nonlabens</taxon>
    </lineage>
</organism>
<gene>
    <name evidence="12" type="ORF">EJ995_04115</name>
</gene>
<keyword evidence="6" id="KW-0862">Zinc</keyword>
<dbReference type="Proteomes" id="UP000279600">
    <property type="component" value="Chromosome"/>
</dbReference>
<evidence type="ECO:0000256" key="2">
    <source>
        <dbReference type="ARBA" id="ARBA00022670"/>
    </source>
</evidence>
<dbReference type="OrthoDB" id="9792152at2"/>
<dbReference type="PANTHER" id="PTHR47466">
    <property type="match status" value="1"/>
</dbReference>